<name>A0ABP1F373_9FLAO</name>
<dbReference type="Gene3D" id="1.25.40.80">
    <property type="match status" value="1"/>
</dbReference>
<dbReference type="SUPFAM" id="SSF48173">
    <property type="entry name" value="Cryptochrome/photolyase FAD-binding domain"/>
    <property type="match status" value="1"/>
</dbReference>
<dbReference type="PANTHER" id="PTHR38657:SF1">
    <property type="entry name" value="SLR1343 PROTEIN"/>
    <property type="match status" value="1"/>
</dbReference>
<dbReference type="InterPro" id="IPR014729">
    <property type="entry name" value="Rossmann-like_a/b/a_fold"/>
</dbReference>
<keyword evidence="2" id="KW-1185">Reference proteome</keyword>
<reference evidence="1 2" key="1">
    <citation type="submission" date="2024-05" db="EMBL/GenBank/DDBJ databases">
        <authorList>
            <person name="Duchaud E."/>
        </authorList>
    </citation>
    <scope>NUCLEOTIDE SEQUENCE [LARGE SCALE GENOMIC DNA]</scope>
    <source>
        <strain evidence="1">Ena-SAMPLE-TAB-13-05-2024-13:56:06:370-140308</strain>
    </source>
</reference>
<dbReference type="PANTHER" id="PTHR38657">
    <property type="entry name" value="SLR1343 PROTEIN"/>
    <property type="match status" value="1"/>
</dbReference>
<dbReference type="EMBL" id="CAXJIO010000015">
    <property type="protein sequence ID" value="CAL2104174.1"/>
    <property type="molecule type" value="Genomic_DNA"/>
</dbReference>
<dbReference type="Gene3D" id="1.10.579.10">
    <property type="entry name" value="DNA Cyclobutane Dipyrimidine Photolyase, subunit A, domain 3"/>
    <property type="match status" value="1"/>
</dbReference>
<dbReference type="Gene3D" id="3.40.50.620">
    <property type="entry name" value="HUPs"/>
    <property type="match status" value="1"/>
</dbReference>
<evidence type="ECO:0000313" key="1">
    <source>
        <dbReference type="EMBL" id="CAL2104174.1"/>
    </source>
</evidence>
<dbReference type="RefSeq" id="WP_348718439.1">
    <property type="nucleotide sequence ID" value="NZ_CAXJIO010000015.1"/>
</dbReference>
<dbReference type="InterPro" id="IPR007357">
    <property type="entry name" value="PhrB-like"/>
</dbReference>
<accession>A0ABP1F373</accession>
<organism evidence="1 2">
    <name type="scientific">Tenacibaculum polynesiense</name>
    <dbReference type="NCBI Taxonomy" id="3137857"/>
    <lineage>
        <taxon>Bacteria</taxon>
        <taxon>Pseudomonadati</taxon>
        <taxon>Bacteroidota</taxon>
        <taxon>Flavobacteriia</taxon>
        <taxon>Flavobacteriales</taxon>
        <taxon>Flavobacteriaceae</taxon>
        <taxon>Tenacibaculum</taxon>
    </lineage>
</organism>
<dbReference type="Proteomes" id="UP001497527">
    <property type="component" value="Unassembled WGS sequence"/>
</dbReference>
<sequence>MKEATILFPHQLFKDIELLNKENTIYLIEEYLFFKQYNFHKQKLAFHRASMKFYENFLLQMGFDVIYIETHQALCNIKTLIPQLIHEGIEKIHLYDPTDNWLEQQIRSFEAHVEIKIYDNPSFLNTKNQLSSFFKTSKKKFYQTSFYKAQRLQRNILITEGKPDGGKWTYDIENRKKYPKHKKPPKIIFPESNTYYQEAIDYIESHFSSNLGELTEKQLYPNTFSEAENWLLNFLKTRFNEFGDYEDAIVKDKHFLNHSILSPLINTGLLTPKHVVNTTITYAKNNNIPINSLEGFIRQILGWREFIRGVYEVKGSEERTKNFWNHSRKIPKEFYNGTTGIIPIDNTIKKIIKTGYAHHIERLMILGNFMLLCEFNPDEVYQWFMEFFIDSYDWVMVPNVYGMGLFSDGGLMSTKPYISSSNYIKKMSDYPSGDWQKIWDGLFWRFLDKNSSFFSKNPRLRMLLNNLEKMDVDKRIEHFENALTFLNNLGNSTKSEQLNLL</sequence>
<comment type="caution">
    <text evidence="1">The sequence shown here is derived from an EMBL/GenBank/DDBJ whole genome shotgun (WGS) entry which is preliminary data.</text>
</comment>
<gene>
    <name evidence="1" type="ORF">T190423A01A_60111</name>
</gene>
<dbReference type="InterPro" id="IPR036134">
    <property type="entry name" value="Crypto/Photolyase_FAD-like_sf"/>
</dbReference>
<proteinExistence type="predicted"/>
<dbReference type="Pfam" id="PF04244">
    <property type="entry name" value="DPRP"/>
    <property type="match status" value="1"/>
</dbReference>
<dbReference type="Gene3D" id="1.10.10.1710">
    <property type="entry name" value="Deoxyribodipyrimidine photolyase-related"/>
    <property type="match status" value="1"/>
</dbReference>
<evidence type="ECO:0000313" key="2">
    <source>
        <dbReference type="Proteomes" id="UP001497527"/>
    </source>
</evidence>
<protein>
    <submittedName>
        <fullName evidence="1">Deoxyribodipyrimidine photolyase-related protein</fullName>
    </submittedName>
</protein>
<dbReference type="InterPro" id="IPR052551">
    <property type="entry name" value="UV-DNA_repair_photolyase"/>
</dbReference>